<feature type="coiled-coil region" evidence="1">
    <location>
        <begin position="5"/>
        <end position="32"/>
    </location>
</feature>
<gene>
    <name evidence="2" type="ORF">Godav_025213</name>
</gene>
<evidence type="ECO:0000256" key="1">
    <source>
        <dbReference type="SAM" id="Coils"/>
    </source>
</evidence>
<dbReference type="AlphaFoldDB" id="A0A7J8TGV3"/>
<dbReference type="EMBL" id="JABFAC010248309">
    <property type="protein sequence ID" value="MBA0637361.1"/>
    <property type="molecule type" value="Genomic_DNA"/>
</dbReference>
<dbReference type="Proteomes" id="UP000593561">
    <property type="component" value="Unassembled WGS sequence"/>
</dbReference>
<accession>A0A7J8TGV3</accession>
<reference evidence="2 3" key="1">
    <citation type="journal article" date="2019" name="Genome Biol. Evol.">
        <title>Insights into the evolution of the New World diploid cottons (Gossypium, subgenus Houzingenia) based on genome sequencing.</title>
        <authorList>
            <person name="Grover C.E."/>
            <person name="Arick M.A. 2nd"/>
            <person name="Thrash A."/>
            <person name="Conover J.L."/>
            <person name="Sanders W.S."/>
            <person name="Peterson D.G."/>
            <person name="Frelichowski J.E."/>
            <person name="Scheffler J.A."/>
            <person name="Scheffler B.E."/>
            <person name="Wendel J.F."/>
        </authorList>
    </citation>
    <scope>NUCLEOTIDE SEQUENCE [LARGE SCALE GENOMIC DNA]</scope>
    <source>
        <strain evidence="2">27</strain>
        <tissue evidence="2">Leaf</tissue>
    </source>
</reference>
<sequence length="55" mass="6662">MKKRIKELEAALQNYEIQIKNLEANENRNNEQLHYFQNQVRNRDHIIGEAVVQIR</sequence>
<proteinExistence type="predicted"/>
<keyword evidence="1" id="KW-0175">Coiled coil</keyword>
<keyword evidence="3" id="KW-1185">Reference proteome</keyword>
<evidence type="ECO:0000313" key="3">
    <source>
        <dbReference type="Proteomes" id="UP000593561"/>
    </source>
</evidence>
<organism evidence="2 3">
    <name type="scientific">Gossypium davidsonii</name>
    <name type="common">Davidson's cotton</name>
    <name type="synonym">Gossypium klotzschianum subsp. davidsonii</name>
    <dbReference type="NCBI Taxonomy" id="34287"/>
    <lineage>
        <taxon>Eukaryota</taxon>
        <taxon>Viridiplantae</taxon>
        <taxon>Streptophyta</taxon>
        <taxon>Embryophyta</taxon>
        <taxon>Tracheophyta</taxon>
        <taxon>Spermatophyta</taxon>
        <taxon>Magnoliopsida</taxon>
        <taxon>eudicotyledons</taxon>
        <taxon>Gunneridae</taxon>
        <taxon>Pentapetalae</taxon>
        <taxon>rosids</taxon>
        <taxon>malvids</taxon>
        <taxon>Malvales</taxon>
        <taxon>Malvaceae</taxon>
        <taxon>Malvoideae</taxon>
        <taxon>Gossypium</taxon>
    </lineage>
</organism>
<name>A0A7J8TGV3_GOSDV</name>
<evidence type="ECO:0000313" key="2">
    <source>
        <dbReference type="EMBL" id="MBA0637361.1"/>
    </source>
</evidence>
<comment type="caution">
    <text evidence="2">The sequence shown here is derived from an EMBL/GenBank/DDBJ whole genome shotgun (WGS) entry which is preliminary data.</text>
</comment>
<protein>
    <submittedName>
        <fullName evidence="2">Uncharacterized protein</fullName>
    </submittedName>
</protein>
<feature type="non-terminal residue" evidence="2">
    <location>
        <position position="55"/>
    </location>
</feature>